<keyword evidence="1" id="KW-0472">Membrane</keyword>
<dbReference type="Pfam" id="PF11859">
    <property type="entry name" value="DUF3379"/>
    <property type="match status" value="1"/>
</dbReference>
<dbReference type="GeneID" id="75188138"/>
<evidence type="ECO:0000313" key="3">
    <source>
        <dbReference type="EMBL" id="MDI5833854.1"/>
    </source>
</evidence>
<evidence type="ECO:0000256" key="1">
    <source>
        <dbReference type="SAM" id="Phobius"/>
    </source>
</evidence>
<keyword evidence="1" id="KW-0812">Transmembrane</keyword>
<evidence type="ECO:0000313" key="4">
    <source>
        <dbReference type="EMBL" id="MDV5390862.1"/>
    </source>
</evidence>
<dbReference type="Proteomes" id="UP001152518">
    <property type="component" value="Unassembled WGS sequence"/>
</dbReference>
<dbReference type="Proteomes" id="UP001159075">
    <property type="component" value="Unassembled WGS sequence"/>
</dbReference>
<keyword evidence="1" id="KW-1133">Transmembrane helix</keyword>
<dbReference type="InterPro" id="IPR021806">
    <property type="entry name" value="DUF3379"/>
</dbReference>
<protein>
    <submittedName>
        <fullName evidence="2">DUF3379 domain-containing protein</fullName>
    </submittedName>
</protein>
<reference evidence="4" key="4">
    <citation type="submission" date="2023-05" db="EMBL/GenBank/DDBJ databases">
        <title>Colonisation of extended spectrum b-lactamase- and carbapenemase-producing bacteria on hospital surfaces from low- and middle-income countries.</title>
        <authorList>
            <person name="Nieto-Rosado M."/>
            <person name="Sands K."/>
            <person name="Iregbu K."/>
            <person name="Zahra R."/>
            <person name="Mazarati J.B."/>
            <person name="Mehtar S."/>
            <person name="Barnards-Group B."/>
            <person name="Walsh T.R."/>
        </authorList>
    </citation>
    <scope>NUCLEOTIDE SEQUENCE</scope>
    <source>
        <strain evidence="4">PP-E493</strain>
    </source>
</reference>
<dbReference type="OrthoDB" id="6195578at2"/>
<reference evidence="3 5" key="3">
    <citation type="submission" date="2022-09" db="EMBL/GenBank/DDBJ databases">
        <title>The outer-membrane cytochrome OmcA is essential for infection of Shewanella oneidensis by a zebrafish-associated bacteriophage.</title>
        <authorList>
            <person name="Grenfell A.W."/>
            <person name="Intile P."/>
            <person name="Mcfarlane J."/>
            <person name="Leung D."/>
            <person name="Abdalla K."/>
            <person name="Wold M."/>
            <person name="Kees E."/>
            <person name="Gralnick J."/>
        </authorList>
    </citation>
    <scope>NUCLEOTIDE SEQUENCE [LARGE SCALE GENOMIC DNA]</scope>
    <source>
        <strain evidence="3 5">NF-5</strain>
    </source>
</reference>
<reference evidence="2" key="2">
    <citation type="submission" date="2019-04" db="EMBL/GenBank/DDBJ databases">
        <authorList>
            <person name="Zou H."/>
        </authorList>
    </citation>
    <scope>NUCLEOTIDE SEQUENCE</scope>
    <source>
        <strain evidence="2">2015oxa</strain>
    </source>
</reference>
<evidence type="ECO:0000313" key="5">
    <source>
        <dbReference type="Proteomes" id="UP001159075"/>
    </source>
</evidence>
<gene>
    <name evidence="2" type="ORF">E2650_03780</name>
    <name evidence="3" type="ORF">ODY93_19900</name>
    <name evidence="4" type="ORF">QM089_11460</name>
</gene>
<dbReference type="Proteomes" id="UP001187859">
    <property type="component" value="Unassembled WGS sequence"/>
</dbReference>
<sequence>MDELKFRRQAYEDPHNQDPEFLEQMRAKPEHQALVSELKRFDAKLNQALKVEVPEDLADKLILRQQLQQHHKQRRQTGFLVAMAASIAFIVGISFSLLRLGPVDLAEHALAHVYHEGVALQVDQNVNFSQVNAQLASMKNLQNAKFIEQPGKVYYTSYCDFQGVKSLHLVLQAEKGKVTLFIVPIEKRMVLDNTFADGKYKGMGFETRDAYILLVGEDQADLSFVKDEINNTFI</sequence>
<dbReference type="EMBL" id="JASGOQ010000001">
    <property type="protein sequence ID" value="MDV5390862.1"/>
    <property type="molecule type" value="Genomic_DNA"/>
</dbReference>
<accession>A0A073KKF9</accession>
<reference evidence="2" key="1">
    <citation type="journal article" date="2019" name="Int J Environ Res Public Health">
        <title>Characterization of Chromosome-Mediated BlaOXA-894 in Shewanella xiamenensis Isolated from Pig Wastewater.</title>
        <authorList>
            <person name="Zou H."/>
            <person name="Zhou Z."/>
            <person name="Xia H."/>
            <person name="Zhao Q."/>
            <person name="Li X."/>
        </authorList>
    </citation>
    <scope>NUCLEOTIDE SEQUENCE</scope>
    <source>
        <strain evidence="2">2015oxa</strain>
    </source>
</reference>
<comment type="caution">
    <text evidence="2">The sequence shown here is derived from an EMBL/GenBank/DDBJ whole genome shotgun (WGS) entry which is preliminary data.</text>
</comment>
<feature type="transmembrane region" description="Helical" evidence="1">
    <location>
        <begin position="78"/>
        <end position="98"/>
    </location>
</feature>
<dbReference type="EMBL" id="SUNE01000002">
    <property type="protein sequence ID" value="MDG5899043.1"/>
    <property type="molecule type" value="Genomic_DNA"/>
</dbReference>
<proteinExistence type="predicted"/>
<dbReference type="RefSeq" id="WP_037420207.1">
    <property type="nucleotide sequence ID" value="NZ_AP026732.1"/>
</dbReference>
<dbReference type="EMBL" id="JAOTLW010000028">
    <property type="protein sequence ID" value="MDI5833854.1"/>
    <property type="molecule type" value="Genomic_DNA"/>
</dbReference>
<keyword evidence="5" id="KW-1185">Reference proteome</keyword>
<organism evidence="2">
    <name type="scientific">Shewanella xiamenensis</name>
    <dbReference type="NCBI Taxonomy" id="332186"/>
    <lineage>
        <taxon>Bacteria</taxon>
        <taxon>Pseudomonadati</taxon>
        <taxon>Pseudomonadota</taxon>
        <taxon>Gammaproteobacteria</taxon>
        <taxon>Alteromonadales</taxon>
        <taxon>Shewanellaceae</taxon>
        <taxon>Shewanella</taxon>
    </lineage>
</organism>
<dbReference type="AlphaFoldDB" id="A0A073KKF9"/>
<evidence type="ECO:0000313" key="2">
    <source>
        <dbReference type="EMBL" id="MDG5899043.1"/>
    </source>
</evidence>
<name>A0A073KKF9_9GAMM</name>